<dbReference type="GeneID" id="96080746"/>
<protein>
    <submittedName>
        <fullName evidence="1">Uncharacterized protein</fullName>
    </submittedName>
</protein>
<accession>A0ABR3UUX2</accession>
<dbReference type="EMBL" id="JBHGVX010000001">
    <property type="protein sequence ID" value="KAL1800082.1"/>
    <property type="molecule type" value="Genomic_DNA"/>
</dbReference>
<organism evidence="1 2">
    <name type="scientific">Alternaria dauci</name>
    <dbReference type="NCBI Taxonomy" id="48095"/>
    <lineage>
        <taxon>Eukaryota</taxon>
        <taxon>Fungi</taxon>
        <taxon>Dikarya</taxon>
        <taxon>Ascomycota</taxon>
        <taxon>Pezizomycotina</taxon>
        <taxon>Dothideomycetes</taxon>
        <taxon>Pleosporomycetidae</taxon>
        <taxon>Pleosporales</taxon>
        <taxon>Pleosporineae</taxon>
        <taxon>Pleosporaceae</taxon>
        <taxon>Alternaria</taxon>
        <taxon>Alternaria sect. Porri</taxon>
    </lineage>
</organism>
<dbReference type="Proteomes" id="UP001578633">
    <property type="component" value="Chromosome 1"/>
</dbReference>
<sequence>MDDPDTPNLIIRDRIRTAHNLFGTYVVEVKLDGASHFASSRALNKWCGAYSERSSANDEEYKVVDFGRRRISPVIARAFFQAISPFPRNELPTHDIIPDPDLSLAHEDVALVILPDNPKPRKIDWNFDACAKMYKLATALKSPVVKDMVADRILKNYLEYCEEAEEDEDDKPSLKFPVKFANSLTVKNDLPILRLLVDIALDQIRRGHNPPSRLATQVKRLLDDRSSEQEGKTQMLHDQSPTTVCAEYHGRGRPCHTAYDARYTTEQLIHDIFQRIKIDTCREALEALEMEDNQDTDDDSPKNALDRYELLLWSREMEEKVPLFMLEYERLATKLNGIWARDEEADSEDEKRAEWLVEKITALRVEHNERWLDFGEEEDEEPGHYAEQLFDGC</sequence>
<gene>
    <name evidence="1" type="ORF">ACET3X_000424</name>
</gene>
<reference evidence="1 2" key="1">
    <citation type="submission" date="2024-09" db="EMBL/GenBank/DDBJ databases">
        <title>T2T genomes of carrot and Alternaria dauci and their utility for understanding host-pathogen interaction during carrot leaf blight disease.</title>
        <authorList>
            <person name="Liu W."/>
            <person name="Xu S."/>
            <person name="Ou C."/>
            <person name="Liu X."/>
            <person name="Zhuang F."/>
            <person name="Deng X.W."/>
        </authorList>
    </citation>
    <scope>NUCLEOTIDE SEQUENCE [LARGE SCALE GENOMIC DNA]</scope>
    <source>
        <strain evidence="1 2">A2016</strain>
    </source>
</reference>
<dbReference type="RefSeq" id="XP_069310666.1">
    <property type="nucleotide sequence ID" value="XM_069447718.1"/>
</dbReference>
<name>A0ABR3UUX2_9PLEO</name>
<evidence type="ECO:0000313" key="2">
    <source>
        <dbReference type="Proteomes" id="UP001578633"/>
    </source>
</evidence>
<proteinExistence type="predicted"/>
<evidence type="ECO:0000313" key="1">
    <source>
        <dbReference type="EMBL" id="KAL1800082.1"/>
    </source>
</evidence>
<keyword evidence="2" id="KW-1185">Reference proteome</keyword>
<comment type="caution">
    <text evidence="1">The sequence shown here is derived from an EMBL/GenBank/DDBJ whole genome shotgun (WGS) entry which is preliminary data.</text>
</comment>